<name>A0ABP1CR73_9APHY</name>
<evidence type="ECO:0000313" key="3">
    <source>
        <dbReference type="Proteomes" id="UP001497453"/>
    </source>
</evidence>
<evidence type="ECO:0000256" key="1">
    <source>
        <dbReference type="SAM" id="SignalP"/>
    </source>
</evidence>
<dbReference type="Gene3D" id="1.50.10.20">
    <property type="match status" value="1"/>
</dbReference>
<dbReference type="PANTHER" id="PTHR47791">
    <property type="entry name" value="MEIOTICALLY UP-REGULATED GENE 191 PROTEIN"/>
    <property type="match status" value="1"/>
</dbReference>
<accession>A0ABP1CR73</accession>
<keyword evidence="3" id="KW-1185">Reference proteome</keyword>
<dbReference type="Proteomes" id="UP001497453">
    <property type="component" value="Chromosome 10"/>
</dbReference>
<organism evidence="2 3">
    <name type="scientific">Somion occarium</name>
    <dbReference type="NCBI Taxonomy" id="3059160"/>
    <lineage>
        <taxon>Eukaryota</taxon>
        <taxon>Fungi</taxon>
        <taxon>Dikarya</taxon>
        <taxon>Basidiomycota</taxon>
        <taxon>Agaricomycotina</taxon>
        <taxon>Agaricomycetes</taxon>
        <taxon>Polyporales</taxon>
        <taxon>Cerrenaceae</taxon>
        <taxon>Somion</taxon>
    </lineage>
</organism>
<dbReference type="InterPro" id="IPR008928">
    <property type="entry name" value="6-hairpin_glycosidase_sf"/>
</dbReference>
<dbReference type="PANTHER" id="PTHR47791:SF2">
    <property type="entry name" value="ENDO MANNANASE, GH76 FAMILY (EUROFUNG)"/>
    <property type="match status" value="1"/>
</dbReference>
<protein>
    <recommendedName>
        <fullName evidence="4">Glycoside hydrolase family 76 protein</fullName>
    </recommendedName>
</protein>
<dbReference type="Pfam" id="PF03663">
    <property type="entry name" value="Glyco_hydro_76"/>
    <property type="match status" value="1"/>
</dbReference>
<proteinExistence type="predicted"/>
<keyword evidence="1" id="KW-0732">Signal</keyword>
<dbReference type="EMBL" id="OZ037953">
    <property type="protein sequence ID" value="CAL1698180.1"/>
    <property type="molecule type" value="Genomic_DNA"/>
</dbReference>
<gene>
    <name evidence="2" type="ORF">GFSPODELE1_LOCUS2036</name>
</gene>
<feature type="signal peptide" evidence="1">
    <location>
        <begin position="1"/>
        <end position="18"/>
    </location>
</feature>
<feature type="chain" id="PRO_5046570238" description="Glycoside hydrolase family 76 protein" evidence="1">
    <location>
        <begin position="19"/>
        <end position="355"/>
    </location>
</feature>
<dbReference type="InterPro" id="IPR053169">
    <property type="entry name" value="MUG_Protein"/>
</dbReference>
<evidence type="ECO:0008006" key="4">
    <source>
        <dbReference type="Google" id="ProtNLM"/>
    </source>
</evidence>
<evidence type="ECO:0000313" key="2">
    <source>
        <dbReference type="EMBL" id="CAL1698180.1"/>
    </source>
</evidence>
<sequence length="355" mass="39367">MFLPLAISFIPLFCLSVAQDFSVPSEWVNTTSTHSWDDRVQLAQSVIDSVIPHYDASKGQLNELFFGQNANLMSAIVIHDSLVPNRTNYNTTTDNFLRVVPSLVPTINGTTIGVTNDPLMWGLTGIYAYRAYNERPFLDNAISIWEQISVYMITRQDAASNSHPLKNITFPLECNGISLAGGVFWNSNSPQNTGINAGTSGAYMALSAYLYEMTNNNTSGDAAELSRQFIQSHLYNESAGYVMDFLDPPTCSIANNFQWTYNMGLYLEAISVYANKTNNVTLTDFANELTVHAVKSTAWNGVDGINTEELPVENVTTNAFSMAYKGMLIRALYEHWSRSPEGSDVAKLIESYIMI</sequence>
<dbReference type="InterPro" id="IPR005198">
    <property type="entry name" value="Glyco_hydro_76"/>
</dbReference>
<dbReference type="SUPFAM" id="SSF48208">
    <property type="entry name" value="Six-hairpin glycosidases"/>
    <property type="match status" value="1"/>
</dbReference>
<reference evidence="3" key="1">
    <citation type="submission" date="2024-04" db="EMBL/GenBank/DDBJ databases">
        <authorList>
            <person name="Shaw F."/>
            <person name="Minotto A."/>
        </authorList>
    </citation>
    <scope>NUCLEOTIDE SEQUENCE [LARGE SCALE GENOMIC DNA]</scope>
</reference>